<dbReference type="PANTHER" id="PTHR12639">
    <property type="entry name" value="VITAMIN K-DEPENDENT GAMMA-CARBOXYLASE"/>
    <property type="match status" value="1"/>
</dbReference>
<evidence type="ECO:0000256" key="1">
    <source>
        <dbReference type="SAM" id="Phobius"/>
    </source>
</evidence>
<keyword evidence="1" id="KW-0472">Membrane</keyword>
<organism evidence="3 4">
    <name type="scientific">Rotaria magnacalcarata</name>
    <dbReference type="NCBI Taxonomy" id="392030"/>
    <lineage>
        <taxon>Eukaryota</taxon>
        <taxon>Metazoa</taxon>
        <taxon>Spiralia</taxon>
        <taxon>Gnathifera</taxon>
        <taxon>Rotifera</taxon>
        <taxon>Eurotatoria</taxon>
        <taxon>Bdelloidea</taxon>
        <taxon>Philodinida</taxon>
        <taxon>Philodinidae</taxon>
        <taxon>Rotaria</taxon>
    </lineage>
</organism>
<feature type="transmembrane region" description="Helical" evidence="1">
    <location>
        <begin position="71"/>
        <end position="90"/>
    </location>
</feature>
<comment type="caution">
    <text evidence="3">The sequence shown here is derived from an EMBL/GenBank/DDBJ whole genome shotgun (WGS) entry which is preliminary data.</text>
</comment>
<feature type="non-terminal residue" evidence="3">
    <location>
        <position position="1"/>
    </location>
</feature>
<evidence type="ECO:0000313" key="3">
    <source>
        <dbReference type="EMBL" id="CAF5124437.1"/>
    </source>
</evidence>
<gene>
    <name evidence="3" type="ORF">BYL167_LOCUS67551</name>
</gene>
<dbReference type="InterPro" id="IPR053934">
    <property type="entry name" value="HTTM_dom"/>
</dbReference>
<accession>A0A8S3FJX6</accession>
<dbReference type="Proteomes" id="UP000681967">
    <property type="component" value="Unassembled WGS sequence"/>
</dbReference>
<dbReference type="GO" id="GO:0019842">
    <property type="term" value="F:vitamin binding"/>
    <property type="evidence" value="ECO:0007669"/>
    <property type="project" value="TreeGrafter"/>
</dbReference>
<dbReference type="InterPro" id="IPR007782">
    <property type="entry name" value="VKG_COase"/>
</dbReference>
<dbReference type="AlphaFoldDB" id="A0A8S3FJX6"/>
<keyword evidence="1" id="KW-1133">Transmembrane helix</keyword>
<dbReference type="PANTHER" id="PTHR12639:SF6">
    <property type="entry name" value="VITAMIN K-DEPENDENT GAMMA-CARBOXYLASE"/>
    <property type="match status" value="1"/>
</dbReference>
<name>A0A8S3FJX6_9BILA</name>
<sequence length="155" mass="18385">QSMDYCFEKKIRNSHVTLWNYTLLRYQIFLVYFIAGLKKTEWDWVAGYSMDSLGDHWVFSPFRTFMTIEQITWLLVHVCGLLSDLFIGFAKGEKAYFYTSEVQKYEEVPRSTKKYLEVPRSPEKYLGVRRSPKKYEEARINATKYQITISKCLAA</sequence>
<dbReference type="GO" id="GO:0008488">
    <property type="term" value="F:gamma-glutamyl carboxylase activity"/>
    <property type="evidence" value="ECO:0007669"/>
    <property type="project" value="InterPro"/>
</dbReference>
<evidence type="ECO:0000313" key="4">
    <source>
        <dbReference type="Proteomes" id="UP000681967"/>
    </source>
</evidence>
<feature type="domain" description="HTTM" evidence="2">
    <location>
        <begin position="2"/>
        <end position="89"/>
    </location>
</feature>
<proteinExistence type="predicted"/>
<dbReference type="EMBL" id="CAJOBH010245812">
    <property type="protein sequence ID" value="CAF5124437.1"/>
    <property type="molecule type" value="Genomic_DNA"/>
</dbReference>
<protein>
    <recommendedName>
        <fullName evidence="2">HTTM domain-containing protein</fullName>
    </recommendedName>
</protein>
<feature type="transmembrane region" description="Helical" evidence="1">
    <location>
        <begin position="18"/>
        <end position="35"/>
    </location>
</feature>
<evidence type="ECO:0000259" key="2">
    <source>
        <dbReference type="Pfam" id="PF05090"/>
    </source>
</evidence>
<dbReference type="Pfam" id="PF05090">
    <property type="entry name" value="HTTM"/>
    <property type="match status" value="1"/>
</dbReference>
<reference evidence="3" key="1">
    <citation type="submission" date="2021-02" db="EMBL/GenBank/DDBJ databases">
        <authorList>
            <person name="Nowell W R."/>
        </authorList>
    </citation>
    <scope>NUCLEOTIDE SEQUENCE</scope>
</reference>
<keyword evidence="1" id="KW-0812">Transmembrane</keyword>